<reference evidence="2 3" key="1">
    <citation type="submission" date="2019-03" db="EMBL/GenBank/DDBJ databases">
        <title>Draft genome sequences of novel Actinobacteria.</title>
        <authorList>
            <person name="Sahin N."/>
            <person name="Ay H."/>
            <person name="Saygin H."/>
        </authorList>
    </citation>
    <scope>NUCLEOTIDE SEQUENCE [LARGE SCALE GENOMIC DNA]</scope>
    <source>
        <strain evidence="2 3">H3C3</strain>
    </source>
</reference>
<proteinExistence type="predicted"/>
<keyword evidence="3" id="KW-1185">Reference proteome</keyword>
<dbReference type="InterPro" id="IPR007278">
    <property type="entry name" value="DUF397"/>
</dbReference>
<protein>
    <submittedName>
        <fullName evidence="2">DUF397 domain-containing protein</fullName>
    </submittedName>
</protein>
<evidence type="ECO:0000313" key="2">
    <source>
        <dbReference type="EMBL" id="TDD65111.1"/>
    </source>
</evidence>
<evidence type="ECO:0000259" key="1">
    <source>
        <dbReference type="Pfam" id="PF04149"/>
    </source>
</evidence>
<dbReference type="EMBL" id="SMKU01000421">
    <property type="protein sequence ID" value="TDD65111.1"/>
    <property type="molecule type" value="Genomic_DNA"/>
</dbReference>
<evidence type="ECO:0000313" key="3">
    <source>
        <dbReference type="Proteomes" id="UP000294513"/>
    </source>
</evidence>
<comment type="caution">
    <text evidence="2">The sequence shown here is derived from an EMBL/GenBank/DDBJ whole genome shotgun (WGS) entry which is preliminary data.</text>
</comment>
<dbReference type="RefSeq" id="WP_131902913.1">
    <property type="nucleotide sequence ID" value="NZ_SMKU01000421.1"/>
</dbReference>
<organism evidence="2 3">
    <name type="scientific">Actinomadura rubrisoli</name>
    <dbReference type="NCBI Taxonomy" id="2530368"/>
    <lineage>
        <taxon>Bacteria</taxon>
        <taxon>Bacillati</taxon>
        <taxon>Actinomycetota</taxon>
        <taxon>Actinomycetes</taxon>
        <taxon>Streptosporangiales</taxon>
        <taxon>Thermomonosporaceae</taxon>
        <taxon>Actinomadura</taxon>
    </lineage>
</organism>
<dbReference type="OrthoDB" id="3483124at2"/>
<dbReference type="Proteomes" id="UP000294513">
    <property type="component" value="Unassembled WGS sequence"/>
</dbReference>
<gene>
    <name evidence="2" type="ORF">E1298_41720</name>
</gene>
<accession>A0A4R5A096</accession>
<dbReference type="AlphaFoldDB" id="A0A4R5A096"/>
<name>A0A4R5A096_9ACTN</name>
<dbReference type="Pfam" id="PF04149">
    <property type="entry name" value="DUF397"/>
    <property type="match status" value="1"/>
</dbReference>
<sequence length="60" mass="6610">MKWRKSSHSTSNGENCVELARITNGVATRDSTDPDGPKHAFNVAEMAALFEAIRQGDYDL</sequence>
<feature type="domain" description="DUF397" evidence="1">
    <location>
        <begin position="2"/>
        <end position="54"/>
    </location>
</feature>